<dbReference type="AlphaFoldDB" id="A0A0C3PPM4"/>
<evidence type="ECO:0000313" key="2">
    <source>
        <dbReference type="EMBL" id="KIO16450.1"/>
    </source>
</evidence>
<proteinExistence type="predicted"/>
<keyword evidence="3" id="KW-1185">Reference proteome</keyword>
<accession>A0A0C3PPM4</accession>
<dbReference type="OrthoDB" id="3192089at2759"/>
<evidence type="ECO:0000256" key="1">
    <source>
        <dbReference type="SAM" id="MobiDB-lite"/>
    </source>
</evidence>
<name>A0A0C3PPM4_9AGAM</name>
<dbReference type="Gene3D" id="2.80.10.50">
    <property type="match status" value="1"/>
</dbReference>
<evidence type="ECO:0000313" key="3">
    <source>
        <dbReference type="Proteomes" id="UP000054248"/>
    </source>
</evidence>
<sequence>MEASTNADAQPPPPASGSHSTEDPQRFCEGLYILTNKQSRTVLDTWGPRSRVGSRCHGHAPTYSESIGNQLWTILQSKGSGKPYTMQNIRYQTFLELARDLENQVIGNPCLQTSEAQSAQEWILVELTPSLYTSGMVCCSAVSSFS</sequence>
<dbReference type="InterPro" id="IPR035992">
    <property type="entry name" value="Ricin_B-like_lectins"/>
</dbReference>
<gene>
    <name evidence="2" type="ORF">M407DRAFT_33903</name>
</gene>
<dbReference type="Proteomes" id="UP000054248">
    <property type="component" value="Unassembled WGS sequence"/>
</dbReference>
<reference evidence="3" key="2">
    <citation type="submission" date="2015-01" db="EMBL/GenBank/DDBJ databases">
        <title>Evolutionary Origins and Diversification of the Mycorrhizal Mutualists.</title>
        <authorList>
            <consortium name="DOE Joint Genome Institute"/>
            <consortium name="Mycorrhizal Genomics Consortium"/>
            <person name="Kohler A."/>
            <person name="Kuo A."/>
            <person name="Nagy L.G."/>
            <person name="Floudas D."/>
            <person name="Copeland A."/>
            <person name="Barry K.W."/>
            <person name="Cichocki N."/>
            <person name="Veneault-Fourrey C."/>
            <person name="LaButti K."/>
            <person name="Lindquist E.A."/>
            <person name="Lipzen A."/>
            <person name="Lundell T."/>
            <person name="Morin E."/>
            <person name="Murat C."/>
            <person name="Riley R."/>
            <person name="Ohm R."/>
            <person name="Sun H."/>
            <person name="Tunlid A."/>
            <person name="Henrissat B."/>
            <person name="Grigoriev I.V."/>
            <person name="Hibbett D.S."/>
            <person name="Martin F."/>
        </authorList>
    </citation>
    <scope>NUCLEOTIDE SEQUENCE [LARGE SCALE GENOMIC DNA]</scope>
    <source>
        <strain evidence="3">MUT 4182</strain>
    </source>
</reference>
<feature type="region of interest" description="Disordered" evidence="1">
    <location>
        <begin position="1"/>
        <end position="23"/>
    </location>
</feature>
<dbReference type="SUPFAM" id="SSF50370">
    <property type="entry name" value="Ricin B-like lectins"/>
    <property type="match status" value="1"/>
</dbReference>
<reference evidence="2 3" key="1">
    <citation type="submission" date="2014-04" db="EMBL/GenBank/DDBJ databases">
        <authorList>
            <consortium name="DOE Joint Genome Institute"/>
            <person name="Kuo A."/>
            <person name="Girlanda M."/>
            <person name="Perotto S."/>
            <person name="Kohler A."/>
            <person name="Nagy L.G."/>
            <person name="Floudas D."/>
            <person name="Copeland A."/>
            <person name="Barry K.W."/>
            <person name="Cichocki N."/>
            <person name="Veneault-Fourrey C."/>
            <person name="LaButti K."/>
            <person name="Lindquist E.A."/>
            <person name="Lipzen A."/>
            <person name="Lundell T."/>
            <person name="Morin E."/>
            <person name="Murat C."/>
            <person name="Sun H."/>
            <person name="Tunlid A."/>
            <person name="Henrissat B."/>
            <person name="Grigoriev I.V."/>
            <person name="Hibbett D.S."/>
            <person name="Martin F."/>
            <person name="Nordberg H.P."/>
            <person name="Cantor M.N."/>
            <person name="Hua S.X."/>
        </authorList>
    </citation>
    <scope>NUCLEOTIDE SEQUENCE [LARGE SCALE GENOMIC DNA]</scope>
    <source>
        <strain evidence="2 3">MUT 4182</strain>
    </source>
</reference>
<protein>
    <submittedName>
        <fullName evidence="2">Uncharacterized protein</fullName>
    </submittedName>
</protein>
<organism evidence="2 3">
    <name type="scientific">Tulasnella calospora MUT 4182</name>
    <dbReference type="NCBI Taxonomy" id="1051891"/>
    <lineage>
        <taxon>Eukaryota</taxon>
        <taxon>Fungi</taxon>
        <taxon>Dikarya</taxon>
        <taxon>Basidiomycota</taxon>
        <taxon>Agaricomycotina</taxon>
        <taxon>Agaricomycetes</taxon>
        <taxon>Cantharellales</taxon>
        <taxon>Tulasnellaceae</taxon>
        <taxon>Tulasnella</taxon>
    </lineage>
</organism>
<dbReference type="EMBL" id="KN823562">
    <property type="protein sequence ID" value="KIO16450.1"/>
    <property type="molecule type" value="Genomic_DNA"/>
</dbReference>
<dbReference type="HOGENOM" id="CLU_1887287_0_0_1"/>